<dbReference type="Proteomes" id="UP000185678">
    <property type="component" value="Unassembled WGS sequence"/>
</dbReference>
<evidence type="ECO:0000313" key="3">
    <source>
        <dbReference type="EMBL" id="SIS46230.1"/>
    </source>
</evidence>
<dbReference type="STRING" id="80876.SAMN05421779_10225"/>
<dbReference type="OrthoDB" id="8477685at2"/>
<evidence type="ECO:0000313" key="4">
    <source>
        <dbReference type="Proteomes" id="UP000185678"/>
    </source>
</evidence>
<feature type="transmembrane region" description="Helical" evidence="2">
    <location>
        <begin position="44"/>
        <end position="62"/>
    </location>
</feature>
<organism evidence="3 4">
    <name type="scientific">Insolitispirillum peregrinum</name>
    <dbReference type="NCBI Taxonomy" id="80876"/>
    <lineage>
        <taxon>Bacteria</taxon>
        <taxon>Pseudomonadati</taxon>
        <taxon>Pseudomonadota</taxon>
        <taxon>Alphaproteobacteria</taxon>
        <taxon>Rhodospirillales</taxon>
        <taxon>Novispirillaceae</taxon>
        <taxon>Insolitispirillum</taxon>
    </lineage>
</organism>
<keyword evidence="4" id="KW-1185">Reference proteome</keyword>
<gene>
    <name evidence="3" type="ORF">SAMN05421779_10225</name>
</gene>
<proteinExistence type="predicted"/>
<feature type="region of interest" description="Disordered" evidence="1">
    <location>
        <begin position="651"/>
        <end position="671"/>
    </location>
</feature>
<feature type="transmembrane region" description="Helical" evidence="2">
    <location>
        <begin position="68"/>
        <end position="89"/>
    </location>
</feature>
<keyword evidence="2" id="KW-0812">Transmembrane</keyword>
<name>A0A1N7JAA9_9PROT</name>
<dbReference type="EMBL" id="FTOA01000002">
    <property type="protein sequence ID" value="SIS46230.1"/>
    <property type="molecule type" value="Genomic_DNA"/>
</dbReference>
<dbReference type="RefSeq" id="WP_084194572.1">
    <property type="nucleotide sequence ID" value="NZ_FTOA01000002.1"/>
</dbReference>
<keyword evidence="2" id="KW-0472">Membrane</keyword>
<dbReference type="Pfam" id="PF13779">
    <property type="entry name" value="DUF4175"/>
    <property type="match status" value="2"/>
</dbReference>
<keyword evidence="2" id="KW-1133">Transmembrane helix</keyword>
<reference evidence="3 4" key="1">
    <citation type="submission" date="2017-01" db="EMBL/GenBank/DDBJ databases">
        <authorList>
            <person name="Mah S.A."/>
            <person name="Swanson W.J."/>
            <person name="Moy G.W."/>
            <person name="Vacquier V.D."/>
        </authorList>
    </citation>
    <scope>NUCLEOTIDE SEQUENCE [LARGE SCALE GENOMIC DNA]</scope>
    <source>
        <strain evidence="3 4">DSM 11589</strain>
    </source>
</reference>
<feature type="region of interest" description="Disordered" evidence="1">
    <location>
        <begin position="762"/>
        <end position="786"/>
    </location>
</feature>
<accession>A0A1N7JAA9</accession>
<protein>
    <submittedName>
        <fullName evidence="3">TIGR02302 family protein</fullName>
    </submittedName>
</protein>
<evidence type="ECO:0000256" key="2">
    <source>
        <dbReference type="SAM" id="Phobius"/>
    </source>
</evidence>
<dbReference type="InterPro" id="IPR012683">
    <property type="entry name" value="CHP02302_TM"/>
</dbReference>
<dbReference type="AlphaFoldDB" id="A0A1N7JAA9"/>
<feature type="region of interest" description="Disordered" evidence="1">
    <location>
        <begin position="689"/>
        <end position="719"/>
    </location>
</feature>
<evidence type="ECO:0000256" key="1">
    <source>
        <dbReference type="SAM" id="MobiDB-lite"/>
    </source>
</evidence>
<sequence>MGHPTPVPPSLPDWPALLGPEEGRRLLRRLALCRLALWAERLTAALWSSLTLAGLVLALFLSDGLRLLPGWLHAVVLLAVVIALGLLLVGGLRRLRRPTPDEVLAFAEGTTPHQPLTALRDSPLTPLTADPLTAALWQLHQQRMLAAVRALPLRWPRPVLPEHDPWGLRVLPALALVVVAPLALDDPLTRLARAFQPTLSWGSATEPATATVWLTPPAYTGLPPVQRSTRTPAEAPVRVPEGSHLLVLVQGAEHPVVRIDSVPTDIPPVSEGTGSHRLDLLLTSESSGEIRLEIRDGRHTIASWPLEITKDRPPQIVLVDDQQGPPPNGPGGVLQEPYLALDDYGLTSVTAEVTGPDGRTRQLSLPVPTARREAGKPLRYQGQARLDLASDPLAGQDVDLRLLVQDAAGSVSATATVRRTIPERVFHNPLAREVAEWRRRLLADYAAIHLQAAEGLYQIGQNPAIRDFASLLGLRVAASALSAPDSGRLEARDASLLWAIALRLEDGDRADAEQALAAAEKALDDAIAANADPQTIAERVDALRQAVQDYMQAVLSSSSAAYMMHQGEAVDLEALGSDSPQMDLDAMLQQLRALEEAGAREAADALREKIRQSLQALRSAQAPDPAALKAMAETMQQLTALARQQQELLDSTFSKSTSDPSDDAASEMQAHQTALRDKLLDTMAKVAGQAGGAAPPSLGQAEQAMQQAGKALGQGQWSKATDWQGKALEALQQGRQQAQQQMLQAMGGGKGMMVLPGGGRKRAGGNGPLQNGPAVDDGTVKVPATGDVSRGREILLELRRRANDLSRPQDERDYIHRLLQQF</sequence>